<organism evidence="1 2">
    <name type="scientific">Gossypium arboreum</name>
    <name type="common">Tree cotton</name>
    <name type="synonym">Gossypium nanking</name>
    <dbReference type="NCBI Taxonomy" id="29729"/>
    <lineage>
        <taxon>Eukaryota</taxon>
        <taxon>Viridiplantae</taxon>
        <taxon>Streptophyta</taxon>
        <taxon>Embryophyta</taxon>
        <taxon>Tracheophyta</taxon>
        <taxon>Spermatophyta</taxon>
        <taxon>Magnoliopsida</taxon>
        <taxon>eudicotyledons</taxon>
        <taxon>Gunneridae</taxon>
        <taxon>Pentapetalae</taxon>
        <taxon>rosids</taxon>
        <taxon>malvids</taxon>
        <taxon>Malvales</taxon>
        <taxon>Malvaceae</taxon>
        <taxon>Malvoideae</taxon>
        <taxon>Gossypium</taxon>
    </lineage>
</organism>
<evidence type="ECO:0000313" key="1">
    <source>
        <dbReference type="EMBL" id="KHF99415.1"/>
    </source>
</evidence>
<proteinExistence type="predicted"/>
<comment type="caution">
    <text evidence="1">The sequence shown here is derived from an EMBL/GenBank/DDBJ whole genome shotgun (WGS) entry which is preliminary data.</text>
</comment>
<reference evidence="2" key="1">
    <citation type="submission" date="2014-09" db="EMBL/GenBank/DDBJ databases">
        <authorList>
            <person name="Mudge J."/>
            <person name="Ramaraj T."/>
            <person name="Lindquist I.E."/>
            <person name="Bharti A.K."/>
            <person name="Sundararajan A."/>
            <person name="Cameron C.T."/>
            <person name="Woodward J.E."/>
            <person name="May G.D."/>
            <person name="Brubaker C."/>
            <person name="Broadhvest J."/>
            <person name="Wilkins T.A."/>
        </authorList>
    </citation>
    <scope>NUCLEOTIDE SEQUENCE</scope>
    <source>
        <strain evidence="2">cv. AKA8401</strain>
    </source>
</reference>
<name>A0A0B0MKH6_GOSAR</name>
<sequence length="63" mass="7309">MPKSPQHWPFPNWTKLGLSRDTPVCVYLRPWPRLLNGHGRLIYLCKSCFNLAKGTWACGLPVW</sequence>
<protein>
    <submittedName>
        <fullName evidence="1">Ribonucleoside-diphosphate reductase large subunit</fullName>
    </submittedName>
</protein>
<gene>
    <name evidence="1" type="ORF">F383_38375</name>
</gene>
<keyword evidence="2" id="KW-1185">Reference proteome</keyword>
<dbReference type="EMBL" id="JRRC01077469">
    <property type="protein sequence ID" value="KHF99415.1"/>
    <property type="molecule type" value="Genomic_DNA"/>
</dbReference>
<evidence type="ECO:0000313" key="2">
    <source>
        <dbReference type="Proteomes" id="UP000032142"/>
    </source>
</evidence>
<accession>A0A0B0MKH6</accession>
<dbReference type="Proteomes" id="UP000032142">
    <property type="component" value="Unassembled WGS sequence"/>
</dbReference>
<dbReference type="AlphaFoldDB" id="A0A0B0MKH6"/>